<feature type="transmembrane region" description="Helical" evidence="8">
    <location>
        <begin position="116"/>
        <end position="138"/>
    </location>
</feature>
<evidence type="ECO:0000256" key="1">
    <source>
        <dbReference type="ARBA" id="ARBA00004141"/>
    </source>
</evidence>
<comment type="subcellular location">
    <subcellularLocation>
        <location evidence="8">Cell membrane</location>
        <topology evidence="8">Multi-pass membrane protein</topology>
    </subcellularLocation>
    <subcellularLocation>
        <location evidence="1">Membrane</location>
        <topology evidence="1">Multi-pass membrane protein</topology>
    </subcellularLocation>
</comment>
<evidence type="ECO:0000256" key="6">
    <source>
        <dbReference type="ARBA" id="ARBA00023136"/>
    </source>
</evidence>
<feature type="transmembrane region" description="Helical" evidence="8">
    <location>
        <begin position="421"/>
        <end position="439"/>
    </location>
</feature>
<dbReference type="GO" id="GO:0005886">
    <property type="term" value="C:plasma membrane"/>
    <property type="evidence" value="ECO:0007669"/>
    <property type="project" value="UniProtKB-SubCell"/>
</dbReference>
<name>A0A562W8E9_9BACT</name>
<dbReference type="GO" id="GO:0008519">
    <property type="term" value="F:ammonium channel activity"/>
    <property type="evidence" value="ECO:0007669"/>
    <property type="project" value="InterPro"/>
</dbReference>
<dbReference type="Proteomes" id="UP000319449">
    <property type="component" value="Unassembled WGS sequence"/>
</dbReference>
<dbReference type="InterPro" id="IPR024041">
    <property type="entry name" value="NH4_transpt_AmtB-like_dom"/>
</dbReference>
<keyword evidence="4 8" id="KW-0812">Transmembrane</keyword>
<keyword evidence="7 8" id="KW-0924">Ammonia transport</keyword>
<feature type="transmembrane region" description="Helical" evidence="8">
    <location>
        <begin position="451"/>
        <end position="470"/>
    </location>
</feature>
<accession>A0A562W8E9</accession>
<dbReference type="InterPro" id="IPR001905">
    <property type="entry name" value="Ammonium_transpt"/>
</dbReference>
<dbReference type="EMBL" id="VLLN01000005">
    <property type="protein sequence ID" value="TWJ26506.1"/>
    <property type="molecule type" value="Genomic_DNA"/>
</dbReference>
<dbReference type="NCBIfam" id="TIGR00836">
    <property type="entry name" value="amt"/>
    <property type="match status" value="1"/>
</dbReference>
<feature type="transmembrane region" description="Helical" evidence="8">
    <location>
        <begin position="496"/>
        <end position="518"/>
    </location>
</feature>
<feature type="transmembrane region" description="Helical" evidence="8">
    <location>
        <begin position="209"/>
        <end position="230"/>
    </location>
</feature>
<evidence type="ECO:0000259" key="10">
    <source>
        <dbReference type="Pfam" id="PF00909"/>
    </source>
</evidence>
<dbReference type="PROSITE" id="PS01219">
    <property type="entry name" value="AMMONIUM_TRANSP"/>
    <property type="match status" value="1"/>
</dbReference>
<proteinExistence type="inferred from homology"/>
<evidence type="ECO:0000313" key="12">
    <source>
        <dbReference type="Proteomes" id="UP000319449"/>
    </source>
</evidence>
<dbReference type="InterPro" id="IPR018047">
    <property type="entry name" value="Ammonium_transpt_CS"/>
</dbReference>
<dbReference type="InterPro" id="IPR029020">
    <property type="entry name" value="Ammonium/urea_transptr"/>
</dbReference>
<feature type="transmembrane region" description="Helical" evidence="8">
    <location>
        <begin position="395"/>
        <end position="415"/>
    </location>
</feature>
<keyword evidence="12" id="KW-1185">Reference proteome</keyword>
<evidence type="ECO:0000256" key="5">
    <source>
        <dbReference type="ARBA" id="ARBA00022989"/>
    </source>
</evidence>
<dbReference type="AlphaFoldDB" id="A0A562W8E9"/>
<keyword evidence="3 8" id="KW-0813">Transport</keyword>
<reference evidence="11 12" key="1">
    <citation type="submission" date="2019-07" db="EMBL/GenBank/DDBJ databases">
        <title>Genomic Encyclopedia of Archaeal and Bacterial Type Strains, Phase II (KMG-II): from individual species to whole genera.</title>
        <authorList>
            <person name="Goeker M."/>
        </authorList>
    </citation>
    <scope>NUCLEOTIDE SEQUENCE [LARGE SCALE GENOMIC DNA]</scope>
    <source>
        <strain evidence="11 12">ATCC BAA-1139</strain>
    </source>
</reference>
<feature type="domain" description="Ammonium transporter AmtB-like" evidence="10">
    <location>
        <begin position="117"/>
        <end position="548"/>
    </location>
</feature>
<comment type="similarity">
    <text evidence="2 8">Belongs to the ammonia transporter channel (TC 1.A.11.2) family.</text>
</comment>
<feature type="transmembrane region" description="Helical" evidence="8">
    <location>
        <begin position="150"/>
        <end position="171"/>
    </location>
</feature>
<gene>
    <name evidence="11" type="ORF">JN12_01214</name>
</gene>
<keyword evidence="6 8" id="KW-0472">Membrane</keyword>
<feature type="transmembrane region" description="Helical" evidence="8">
    <location>
        <begin position="334"/>
        <end position="351"/>
    </location>
</feature>
<evidence type="ECO:0000256" key="8">
    <source>
        <dbReference type="RuleBase" id="RU362002"/>
    </source>
</evidence>
<sequence>MKGAYRKFTGILGVMVLALIIAVPVFPEDKPAPAAAPGRAQAHVITETSTTAIAASPSPTVIKPDPSGANTGGVGDVPGGSANAPTREEITKAAMTEPLAVKLADVIGHNRIAINIAWTLVCGFLVMFMQVGFALVETGLCRAKNASHTMAMNVMIYCIGLLAYWACGFAIQMGGVGSLPTLGGGQVLNGEFTLHLFGKAFGLFGTKGFFLSGSTYDACVFTIFLFQMVFMDTAATIPTGAMAERFKFSAFVVYGFLMAGLIYPLFANWVWGGGWLSALGSNFHFGHGHVDFAGSSVVHMTGGVCALAGSLVLGPRFGKYGKDGFARPIPGHHIPMAITGALILAFGWFGFNTGSTLSGTDLRIGVVATNTMLASAAGGFSAMLYMWLRFGKPDLTMSANGLLAGLVGITAPCAFVNSVSAVAIGLVAGVLCCLSVFFFERVVKVDDPVGAVSVHGVCGAWGVISLGLFADGTYGDGFNNVKGSVRGLFYGDSSQLIAQCIGIVTNIVFVFAISYVAFKLIDLAIGMRVSREVEIDGLDHHEVAVEAYPDFSQRRT</sequence>
<organism evidence="11 12">
    <name type="scientific">Geobacter argillaceus</name>
    <dbReference type="NCBI Taxonomy" id="345631"/>
    <lineage>
        <taxon>Bacteria</taxon>
        <taxon>Pseudomonadati</taxon>
        <taxon>Thermodesulfobacteriota</taxon>
        <taxon>Desulfuromonadia</taxon>
        <taxon>Geobacterales</taxon>
        <taxon>Geobacteraceae</taxon>
        <taxon>Geobacter</taxon>
    </lineage>
</organism>
<feature type="transmembrane region" description="Helical" evidence="8">
    <location>
        <begin position="363"/>
        <end position="388"/>
    </location>
</feature>
<feature type="transmembrane region" description="Helical" evidence="8">
    <location>
        <begin position="251"/>
        <end position="272"/>
    </location>
</feature>
<evidence type="ECO:0000256" key="3">
    <source>
        <dbReference type="ARBA" id="ARBA00022448"/>
    </source>
</evidence>
<dbReference type="PANTHER" id="PTHR11730:SF6">
    <property type="entry name" value="AMMONIUM TRANSPORTER"/>
    <property type="match status" value="1"/>
</dbReference>
<dbReference type="Pfam" id="PF00909">
    <property type="entry name" value="Ammonium_transp"/>
    <property type="match status" value="1"/>
</dbReference>
<evidence type="ECO:0000256" key="2">
    <source>
        <dbReference type="ARBA" id="ARBA00005887"/>
    </source>
</evidence>
<comment type="caution">
    <text evidence="11">The sequence shown here is derived from an EMBL/GenBank/DDBJ whole genome shotgun (WGS) entry which is preliminary data.</text>
</comment>
<protein>
    <recommendedName>
        <fullName evidence="8">Ammonium transporter</fullName>
    </recommendedName>
</protein>
<keyword evidence="5 8" id="KW-1133">Transmembrane helix</keyword>
<dbReference type="Gene3D" id="1.10.3430.10">
    <property type="entry name" value="Ammonium transporter AmtB like domains"/>
    <property type="match status" value="1"/>
</dbReference>
<evidence type="ECO:0000256" key="9">
    <source>
        <dbReference type="SAM" id="MobiDB-lite"/>
    </source>
</evidence>
<evidence type="ECO:0000313" key="11">
    <source>
        <dbReference type="EMBL" id="TWJ26506.1"/>
    </source>
</evidence>
<dbReference type="GO" id="GO:0097272">
    <property type="term" value="P:ammonium homeostasis"/>
    <property type="evidence" value="ECO:0007669"/>
    <property type="project" value="TreeGrafter"/>
</dbReference>
<evidence type="ECO:0000256" key="7">
    <source>
        <dbReference type="ARBA" id="ARBA00023177"/>
    </source>
</evidence>
<dbReference type="PANTHER" id="PTHR11730">
    <property type="entry name" value="AMMONIUM TRANSPORTER"/>
    <property type="match status" value="1"/>
</dbReference>
<evidence type="ECO:0000256" key="4">
    <source>
        <dbReference type="ARBA" id="ARBA00022692"/>
    </source>
</evidence>
<feature type="transmembrane region" description="Helical" evidence="8">
    <location>
        <begin position="292"/>
        <end position="313"/>
    </location>
</feature>
<dbReference type="SUPFAM" id="SSF111352">
    <property type="entry name" value="Ammonium transporter"/>
    <property type="match status" value="1"/>
</dbReference>
<feature type="region of interest" description="Disordered" evidence="9">
    <location>
        <begin position="56"/>
        <end position="81"/>
    </location>
</feature>